<dbReference type="AlphaFoldDB" id="A0AA36B160"/>
<comment type="subcellular location">
    <subcellularLocation>
        <location evidence="1">Golgi apparatus membrane</location>
        <topology evidence="1">Single-pass type II membrane protein</topology>
    </subcellularLocation>
</comment>
<dbReference type="Gene3D" id="3.90.550.50">
    <property type="match status" value="2"/>
</dbReference>
<keyword evidence="5 11" id="KW-0812">Transmembrane</keyword>
<comment type="similarity">
    <text evidence="2">Belongs to the glycosyltransferase 31 family.</text>
</comment>
<evidence type="ECO:0000256" key="8">
    <source>
        <dbReference type="ARBA" id="ARBA00023034"/>
    </source>
</evidence>
<keyword evidence="3" id="KW-0328">Glycosyltransferase</keyword>
<protein>
    <submittedName>
        <fullName evidence="12">Beta-1,3-galactosyltransferase 1-like</fullName>
    </submittedName>
</protein>
<keyword evidence="9 11" id="KW-0472">Membrane</keyword>
<reference evidence="12" key="1">
    <citation type="submission" date="2023-08" db="EMBL/GenBank/DDBJ databases">
        <authorList>
            <person name="Alioto T."/>
            <person name="Alioto T."/>
            <person name="Gomez Garrido J."/>
        </authorList>
    </citation>
    <scope>NUCLEOTIDE SEQUENCE</scope>
</reference>
<evidence type="ECO:0000256" key="6">
    <source>
        <dbReference type="ARBA" id="ARBA00022968"/>
    </source>
</evidence>
<dbReference type="GO" id="GO:0006493">
    <property type="term" value="P:protein O-linked glycosylation"/>
    <property type="evidence" value="ECO:0007669"/>
    <property type="project" value="TreeGrafter"/>
</dbReference>
<evidence type="ECO:0000256" key="7">
    <source>
        <dbReference type="ARBA" id="ARBA00022989"/>
    </source>
</evidence>
<proteinExistence type="inferred from homology"/>
<keyword evidence="7 11" id="KW-1133">Transmembrane helix</keyword>
<evidence type="ECO:0000256" key="3">
    <source>
        <dbReference type="ARBA" id="ARBA00022676"/>
    </source>
</evidence>
<evidence type="ECO:0000313" key="12">
    <source>
        <dbReference type="EMBL" id="CAI9726048.1"/>
    </source>
</evidence>
<evidence type="ECO:0000313" key="13">
    <source>
        <dbReference type="Proteomes" id="UP001162480"/>
    </source>
</evidence>
<evidence type="ECO:0000256" key="10">
    <source>
        <dbReference type="ARBA" id="ARBA00023180"/>
    </source>
</evidence>
<dbReference type="InterPro" id="IPR002659">
    <property type="entry name" value="Glyco_trans_31"/>
</dbReference>
<dbReference type="PANTHER" id="PTHR11214">
    <property type="entry name" value="BETA-1,3-N-ACETYLGLUCOSAMINYLTRANSFERASE"/>
    <property type="match status" value="1"/>
</dbReference>
<dbReference type="GO" id="GO:0016758">
    <property type="term" value="F:hexosyltransferase activity"/>
    <property type="evidence" value="ECO:0007669"/>
    <property type="project" value="InterPro"/>
</dbReference>
<evidence type="ECO:0000256" key="9">
    <source>
        <dbReference type="ARBA" id="ARBA00023136"/>
    </source>
</evidence>
<keyword evidence="8" id="KW-0333">Golgi apparatus</keyword>
<dbReference type="PANTHER" id="PTHR11214:SF314">
    <property type="entry name" value="HEXOSYLTRANSFERASE"/>
    <property type="match status" value="1"/>
</dbReference>
<keyword evidence="4" id="KW-0808">Transferase</keyword>
<name>A0AA36B160_OCTVU</name>
<evidence type="ECO:0000256" key="11">
    <source>
        <dbReference type="SAM" id="Phobius"/>
    </source>
</evidence>
<evidence type="ECO:0000256" key="5">
    <source>
        <dbReference type="ARBA" id="ARBA00022692"/>
    </source>
</evidence>
<dbReference type="FunFam" id="3.90.550.50:FF:000001">
    <property type="entry name" value="Hexosyltransferase"/>
    <property type="match status" value="2"/>
</dbReference>
<evidence type="ECO:0000256" key="4">
    <source>
        <dbReference type="ARBA" id="ARBA00022679"/>
    </source>
</evidence>
<keyword evidence="13" id="KW-1185">Reference proteome</keyword>
<evidence type="ECO:0000256" key="2">
    <source>
        <dbReference type="ARBA" id="ARBA00008661"/>
    </source>
</evidence>
<evidence type="ECO:0000256" key="1">
    <source>
        <dbReference type="ARBA" id="ARBA00004323"/>
    </source>
</evidence>
<feature type="transmembrane region" description="Helical" evidence="11">
    <location>
        <begin position="924"/>
        <end position="943"/>
    </location>
</feature>
<keyword evidence="6" id="KW-0735">Signal-anchor</keyword>
<organism evidence="12 13">
    <name type="scientific">Octopus vulgaris</name>
    <name type="common">Common octopus</name>
    <dbReference type="NCBI Taxonomy" id="6645"/>
    <lineage>
        <taxon>Eukaryota</taxon>
        <taxon>Metazoa</taxon>
        <taxon>Spiralia</taxon>
        <taxon>Lophotrochozoa</taxon>
        <taxon>Mollusca</taxon>
        <taxon>Cephalopoda</taxon>
        <taxon>Coleoidea</taxon>
        <taxon>Octopodiformes</taxon>
        <taxon>Octopoda</taxon>
        <taxon>Incirrata</taxon>
        <taxon>Octopodidae</taxon>
        <taxon>Octopus</taxon>
    </lineage>
</organism>
<dbReference type="Pfam" id="PF01762">
    <property type="entry name" value="Galactosyl_T"/>
    <property type="match status" value="3"/>
</dbReference>
<dbReference type="GO" id="GO:0000139">
    <property type="term" value="C:Golgi membrane"/>
    <property type="evidence" value="ECO:0007669"/>
    <property type="project" value="UniProtKB-SubCell"/>
</dbReference>
<sequence>MAWKWSVEFCGNADYVMVMNDELFVDQYKLVPYLHYQLLQSTRKDRFVACYRHEGPGNIKFFHEVKHVPQNILYKGKRFPRFCNGVGYVAHIFLINKLYIAALDNHVFMPDDAWNGLLAEKLNIELPYSNKFYEFYNPIQKFSSPDYVSSVLMFAVTDKRSNRNHVEAIEEKLLTILANRSAKNQGEILYIEHNTDEISYIRSVKSMRTLDPGFSGTGRGCQSDLLSICHGISFALGQSYFDKRTSILKHTKVTYRKKPKRSNVPDEYYDKPRPYKHNFKRLINEPDLCSRHERLLLLYIVRSFHTNFGRREILREIFQDIPHDPYSKNIIVRHVFIFGKTKNSTLESLIQNESNKYRDIIQEDFMESYTNVSLKTIMAWKWSVEFCGNADYVMVMNDELFVDQYKLVPYLQHQLLQSTRKDRFVACYRHEGPGNLKFFHEVKHVPQNILYKGKRFPRFCNGVGYVAHIFLINKLYIAALDNHVFMPDDAWNGLLAEKLNIELPYSNKFYEFYNPIQKFSSPDYESSVLMFAVTDKRSNRNHVEAIEKKLLTILANRSAKNQGEILYIEHNTDETFYIRISFALEQSYFDKRTSILKHTKVTYRKKPKGSNVPDEYYDKPRPYKHNFKRLINEPDLCSRHERLLLLYIVRSFHTNFGRREILREIFQDIPHDPYSKNIIVRHVFIFGKTKNSTLESLIQNESNKYRDIIQEDFMESYTNVSLKTIMAWKWSVEFCGNADYVMVMNDELFVDQYKLVPHLQHQLLQSTRKDRFVACYRYEDSGDVKFFHEVKHVPQNILYKGKRFPRFCNGVGYVAHIFLINKLYIAALDNHVFMPDDAWNGLLAEKLNIELPYSNKFYEFYNPIQKFSSPDYESSVLMFAITDKRSNRNHMEAIEKKLLTIFANRSAKNQGEILYIEHNTDETFYIRVWLIIIAIILCFVLYLKRKYFPKVLNYIFKNLTFM</sequence>
<dbReference type="EMBL" id="OX597820">
    <property type="protein sequence ID" value="CAI9726048.1"/>
    <property type="molecule type" value="Genomic_DNA"/>
</dbReference>
<keyword evidence="10" id="KW-0325">Glycoprotein</keyword>
<accession>A0AA36B160</accession>
<gene>
    <name evidence="12" type="ORF">OCTVUL_1B028195</name>
</gene>
<dbReference type="Proteomes" id="UP001162480">
    <property type="component" value="Chromosome 7"/>
</dbReference>